<dbReference type="PANTHER" id="PTHR47955:SF8">
    <property type="entry name" value="CYTOCHROME P450 71D11-LIKE"/>
    <property type="match status" value="1"/>
</dbReference>
<comment type="similarity">
    <text evidence="1">Belongs to the cytochrome P450 family.</text>
</comment>
<evidence type="ECO:0000256" key="5">
    <source>
        <dbReference type="ARBA" id="ARBA00023004"/>
    </source>
</evidence>
<gene>
    <name evidence="6" type="ORF">MtrunA17_Chr5g0445641</name>
</gene>
<evidence type="ECO:0000256" key="3">
    <source>
        <dbReference type="ARBA" id="ARBA00022723"/>
    </source>
</evidence>
<dbReference type="Gramene" id="rna33518">
    <property type="protein sequence ID" value="RHN57927.1"/>
    <property type="gene ID" value="gene33518"/>
</dbReference>
<evidence type="ECO:0000313" key="7">
    <source>
        <dbReference type="Proteomes" id="UP000265566"/>
    </source>
</evidence>
<keyword evidence="3" id="KW-0479">Metal-binding</keyword>
<dbReference type="GO" id="GO:0004497">
    <property type="term" value="F:monooxygenase activity"/>
    <property type="evidence" value="ECO:0007669"/>
    <property type="project" value="InterPro"/>
</dbReference>
<evidence type="ECO:0000256" key="2">
    <source>
        <dbReference type="ARBA" id="ARBA00022617"/>
    </source>
</evidence>
<protein>
    <submittedName>
        <fullName evidence="6">Putative cytochrome P450</fullName>
    </submittedName>
</protein>
<accession>A0A396I4Z9</accession>
<dbReference type="InterPro" id="IPR036396">
    <property type="entry name" value="Cyt_P450_sf"/>
</dbReference>
<dbReference type="AlphaFoldDB" id="A0A396I4Z9"/>
<name>A0A396I4Z9_MEDTR</name>
<organism evidence="6 7">
    <name type="scientific">Medicago truncatula</name>
    <name type="common">Barrel medic</name>
    <name type="synonym">Medicago tribuloides</name>
    <dbReference type="NCBI Taxonomy" id="3880"/>
    <lineage>
        <taxon>Eukaryota</taxon>
        <taxon>Viridiplantae</taxon>
        <taxon>Streptophyta</taxon>
        <taxon>Embryophyta</taxon>
        <taxon>Tracheophyta</taxon>
        <taxon>Spermatophyta</taxon>
        <taxon>Magnoliopsida</taxon>
        <taxon>eudicotyledons</taxon>
        <taxon>Gunneridae</taxon>
        <taxon>Pentapetalae</taxon>
        <taxon>rosids</taxon>
        <taxon>fabids</taxon>
        <taxon>Fabales</taxon>
        <taxon>Fabaceae</taxon>
        <taxon>Papilionoideae</taxon>
        <taxon>50 kb inversion clade</taxon>
        <taxon>NPAAA clade</taxon>
        <taxon>Hologalegina</taxon>
        <taxon>IRL clade</taxon>
        <taxon>Trifolieae</taxon>
        <taxon>Medicago</taxon>
    </lineage>
</organism>
<dbReference type="EMBL" id="PSQE01000005">
    <property type="protein sequence ID" value="RHN57927.1"/>
    <property type="molecule type" value="Genomic_DNA"/>
</dbReference>
<keyword evidence="4" id="KW-0560">Oxidoreductase</keyword>
<evidence type="ECO:0000256" key="4">
    <source>
        <dbReference type="ARBA" id="ARBA00023002"/>
    </source>
</evidence>
<keyword evidence="2" id="KW-0349">Heme</keyword>
<dbReference type="GO" id="GO:0016705">
    <property type="term" value="F:oxidoreductase activity, acting on paired donors, with incorporation or reduction of molecular oxygen"/>
    <property type="evidence" value="ECO:0007669"/>
    <property type="project" value="InterPro"/>
</dbReference>
<reference evidence="7" key="1">
    <citation type="journal article" date="2018" name="Nat. Plants">
        <title>Whole-genome landscape of Medicago truncatula symbiotic genes.</title>
        <authorList>
            <person name="Pecrix Y."/>
            <person name="Staton S.E."/>
            <person name="Sallet E."/>
            <person name="Lelandais-Briere C."/>
            <person name="Moreau S."/>
            <person name="Carrere S."/>
            <person name="Blein T."/>
            <person name="Jardinaud M.F."/>
            <person name="Latrasse D."/>
            <person name="Zouine M."/>
            <person name="Zahm M."/>
            <person name="Kreplak J."/>
            <person name="Mayjonade B."/>
            <person name="Satge C."/>
            <person name="Perez M."/>
            <person name="Cauet S."/>
            <person name="Marande W."/>
            <person name="Chantry-Darmon C."/>
            <person name="Lopez-Roques C."/>
            <person name="Bouchez O."/>
            <person name="Berard A."/>
            <person name="Debelle F."/>
            <person name="Munos S."/>
            <person name="Bendahmane A."/>
            <person name="Berges H."/>
            <person name="Niebel A."/>
            <person name="Buitink J."/>
            <person name="Frugier F."/>
            <person name="Benhamed M."/>
            <person name="Crespi M."/>
            <person name="Gouzy J."/>
            <person name="Gamas P."/>
        </authorList>
    </citation>
    <scope>NUCLEOTIDE SEQUENCE [LARGE SCALE GENOMIC DNA]</scope>
    <source>
        <strain evidence="7">cv. Jemalong A17</strain>
    </source>
</reference>
<sequence>MIQILHSVQIIGGNYKKYTYVTELLSSKCVQSFQSIREEEVSKLVKSICTCEGSIVNLTRNIFSMTHEITSRTVFGKRTKHQQVFITAMEEIVSLLGDFVLLICILLLEYCFRV</sequence>
<dbReference type="PANTHER" id="PTHR47955">
    <property type="entry name" value="CYTOCHROME P450 FAMILY 71 PROTEIN"/>
    <property type="match status" value="1"/>
</dbReference>
<proteinExistence type="inferred from homology"/>
<evidence type="ECO:0000313" key="6">
    <source>
        <dbReference type="EMBL" id="RHN57927.1"/>
    </source>
</evidence>
<keyword evidence="5" id="KW-0408">Iron</keyword>
<evidence type="ECO:0000256" key="1">
    <source>
        <dbReference type="ARBA" id="ARBA00010617"/>
    </source>
</evidence>
<dbReference type="GO" id="GO:0020037">
    <property type="term" value="F:heme binding"/>
    <property type="evidence" value="ECO:0007669"/>
    <property type="project" value="InterPro"/>
</dbReference>
<comment type="caution">
    <text evidence="6">The sequence shown here is derived from an EMBL/GenBank/DDBJ whole genome shotgun (WGS) entry which is preliminary data.</text>
</comment>
<dbReference type="GO" id="GO:0005506">
    <property type="term" value="F:iron ion binding"/>
    <property type="evidence" value="ECO:0007669"/>
    <property type="project" value="InterPro"/>
</dbReference>
<dbReference type="Proteomes" id="UP000265566">
    <property type="component" value="Chromosome 5"/>
</dbReference>
<dbReference type="SUPFAM" id="SSF48264">
    <property type="entry name" value="Cytochrome P450"/>
    <property type="match status" value="1"/>
</dbReference>
<dbReference type="Gene3D" id="1.10.630.10">
    <property type="entry name" value="Cytochrome P450"/>
    <property type="match status" value="1"/>
</dbReference>